<proteinExistence type="predicted"/>
<sequence length="61" mass="6640">MCLGDFSLKPDRGIKKGLSPKILWREQKKCLPGKKISAPFATAREQAAAPLEQGPKSRCSA</sequence>
<organism evidence="1 2">
    <name type="scientific">Dethiosulfatarculus sandiegensis</name>
    <dbReference type="NCBI Taxonomy" id="1429043"/>
    <lineage>
        <taxon>Bacteria</taxon>
        <taxon>Pseudomonadati</taxon>
        <taxon>Thermodesulfobacteriota</taxon>
        <taxon>Desulfarculia</taxon>
        <taxon>Desulfarculales</taxon>
        <taxon>Desulfarculaceae</taxon>
        <taxon>Dethiosulfatarculus</taxon>
    </lineage>
</organism>
<comment type="caution">
    <text evidence="1">The sequence shown here is derived from an EMBL/GenBank/DDBJ whole genome shotgun (WGS) entry which is preliminary data.</text>
</comment>
<gene>
    <name evidence="1" type="ORF">X474_14750</name>
</gene>
<evidence type="ECO:0000313" key="2">
    <source>
        <dbReference type="Proteomes" id="UP000032233"/>
    </source>
</evidence>
<dbReference type="STRING" id="1429043.X474_14750"/>
<protein>
    <submittedName>
        <fullName evidence="1">Uncharacterized protein</fullName>
    </submittedName>
</protein>
<keyword evidence="2" id="KW-1185">Reference proteome</keyword>
<dbReference type="InParanoid" id="A0A0D2HRQ5"/>
<name>A0A0D2HRQ5_9BACT</name>
<accession>A0A0D2HRQ5</accession>
<dbReference type="EMBL" id="AZAC01000017">
    <property type="protein sequence ID" value="KIX13258.1"/>
    <property type="molecule type" value="Genomic_DNA"/>
</dbReference>
<evidence type="ECO:0000313" key="1">
    <source>
        <dbReference type="EMBL" id="KIX13258.1"/>
    </source>
</evidence>
<dbReference type="AlphaFoldDB" id="A0A0D2HRQ5"/>
<reference evidence="1 2" key="1">
    <citation type="submission" date="2013-11" db="EMBL/GenBank/DDBJ databases">
        <title>Metagenomic analysis of a methanogenic consortium involved in long chain n-alkane degradation.</title>
        <authorList>
            <person name="Davidova I.A."/>
            <person name="Callaghan A.V."/>
            <person name="Wawrik B."/>
            <person name="Pruitt S."/>
            <person name="Marks C."/>
            <person name="Duncan K.E."/>
            <person name="Suflita J.M."/>
        </authorList>
    </citation>
    <scope>NUCLEOTIDE SEQUENCE [LARGE SCALE GENOMIC DNA]</scope>
    <source>
        <strain evidence="1 2">SPR</strain>
    </source>
</reference>
<dbReference type="Proteomes" id="UP000032233">
    <property type="component" value="Unassembled WGS sequence"/>
</dbReference>